<feature type="compositionally biased region" description="Basic residues" evidence="3">
    <location>
        <begin position="76"/>
        <end position="85"/>
    </location>
</feature>
<feature type="region of interest" description="Disordered" evidence="3">
    <location>
        <begin position="299"/>
        <end position="339"/>
    </location>
</feature>
<dbReference type="Pfam" id="PF10609">
    <property type="entry name" value="ParA"/>
    <property type="match status" value="1"/>
</dbReference>
<proteinExistence type="predicted"/>
<feature type="region of interest" description="Disordered" evidence="3">
    <location>
        <begin position="14"/>
        <end position="37"/>
    </location>
</feature>
<dbReference type="RefSeq" id="WP_202921361.1">
    <property type="nucleotide sequence ID" value="NZ_CP036274.1"/>
</dbReference>
<dbReference type="EMBL" id="CP036274">
    <property type="protein sequence ID" value="QDU31200.1"/>
    <property type="molecule type" value="Genomic_DNA"/>
</dbReference>
<evidence type="ECO:0000313" key="4">
    <source>
        <dbReference type="EMBL" id="QDU31200.1"/>
    </source>
</evidence>
<reference evidence="4 5" key="1">
    <citation type="submission" date="2019-02" db="EMBL/GenBank/DDBJ databases">
        <title>Deep-cultivation of Planctomycetes and their phenomic and genomic characterization uncovers novel biology.</title>
        <authorList>
            <person name="Wiegand S."/>
            <person name="Jogler M."/>
            <person name="Boedeker C."/>
            <person name="Pinto D."/>
            <person name="Vollmers J."/>
            <person name="Rivas-Marin E."/>
            <person name="Kohn T."/>
            <person name="Peeters S.H."/>
            <person name="Heuer A."/>
            <person name="Rast P."/>
            <person name="Oberbeckmann S."/>
            <person name="Bunk B."/>
            <person name="Jeske O."/>
            <person name="Meyerdierks A."/>
            <person name="Storesund J.E."/>
            <person name="Kallscheuer N."/>
            <person name="Luecker S."/>
            <person name="Lage O.M."/>
            <person name="Pohl T."/>
            <person name="Merkel B.J."/>
            <person name="Hornburger P."/>
            <person name="Mueller R.-W."/>
            <person name="Bruemmer F."/>
            <person name="Labrenz M."/>
            <person name="Spormann A.M."/>
            <person name="Op den Camp H."/>
            <person name="Overmann J."/>
            <person name="Amann R."/>
            <person name="Jetten M.S.M."/>
            <person name="Mascher T."/>
            <person name="Medema M.H."/>
            <person name="Devos D.P."/>
            <person name="Kaster A.-K."/>
            <person name="Ovreas L."/>
            <person name="Rohde M."/>
            <person name="Galperin M.Y."/>
            <person name="Jogler C."/>
        </authorList>
    </citation>
    <scope>NUCLEOTIDE SEQUENCE [LARGE SCALE GENOMIC DNA]</scope>
    <source>
        <strain evidence="4 5">ETA_A8</strain>
    </source>
</reference>
<evidence type="ECO:0000256" key="2">
    <source>
        <dbReference type="ARBA" id="ARBA00022840"/>
    </source>
</evidence>
<dbReference type="GO" id="GO:0005886">
    <property type="term" value="C:plasma membrane"/>
    <property type="evidence" value="ECO:0007669"/>
    <property type="project" value="TreeGrafter"/>
</dbReference>
<sequence>MSALDQAFIKAFAKEPSAAVPRTPPSSNYAPATSTHDHGESAAFDAMYDAGAFYRVDAEAGERTVPHSHLQPERKVPRRLQRRTASRPEVILPEPTPVEPVAESSPMSLPPRRNWSRSMLEVARQLARLDLLQRGTDGELPPEIVFSEPPAPEVPPEPIVHHEQNLAVEPTAELPPSAPQAIANLWAVDGPIVAHSSLISLADAETWLALPMAPAVTCTESVANGWQTTNDTEEATAETEIAEAAIVATPIEKKSKRKLRIDNSHASVPAPHVAPVATSLEDELQIVEDMLSAPESIAISPTASPEGLPTTEQTQPAVSTPEEAKPAEQKAEQQAEQKVVEATVPKRPYVPLWEVDRFTWPALCDKLMHDPSGYFASASSKLLSVVRGGLKVLGVTGSRRGEGRTTLALCLARAAAQAGIHVALVDADFTRPQLASMLGLETAYGWQEAATGKIPLSEAAVKSLADRLTVLPLEVTSSSAPLSLADPRVTATLRATAATFELVIVDLGPLGAGSEPLFPKGENCPLDAAVVVRDTRFASVGESRTVGDRLYESGIEAVGIAENFVTHPEISFL</sequence>
<feature type="compositionally biased region" description="Basic and acidic residues" evidence="3">
    <location>
        <begin position="322"/>
        <end position="339"/>
    </location>
</feature>
<feature type="compositionally biased region" description="Basic and acidic residues" evidence="3">
    <location>
        <begin position="63"/>
        <end position="75"/>
    </location>
</feature>
<evidence type="ECO:0000256" key="3">
    <source>
        <dbReference type="SAM" id="MobiDB-lite"/>
    </source>
</evidence>
<dbReference type="PANTHER" id="PTHR32309">
    <property type="entry name" value="TYROSINE-PROTEIN KINASE"/>
    <property type="match status" value="1"/>
</dbReference>
<dbReference type="KEGG" id="aagg:ETAA8_63530"/>
<dbReference type="GO" id="GO:0005524">
    <property type="term" value="F:ATP binding"/>
    <property type="evidence" value="ECO:0007669"/>
    <property type="project" value="UniProtKB-KW"/>
</dbReference>
<dbReference type="Proteomes" id="UP000315017">
    <property type="component" value="Chromosome"/>
</dbReference>
<evidence type="ECO:0000256" key="1">
    <source>
        <dbReference type="ARBA" id="ARBA00022741"/>
    </source>
</evidence>
<gene>
    <name evidence="4" type="ORF">ETAA8_63530</name>
</gene>
<organism evidence="4 5">
    <name type="scientific">Anatilimnocola aggregata</name>
    <dbReference type="NCBI Taxonomy" id="2528021"/>
    <lineage>
        <taxon>Bacteria</taxon>
        <taxon>Pseudomonadati</taxon>
        <taxon>Planctomycetota</taxon>
        <taxon>Planctomycetia</taxon>
        <taxon>Pirellulales</taxon>
        <taxon>Pirellulaceae</taxon>
        <taxon>Anatilimnocola</taxon>
    </lineage>
</organism>
<keyword evidence="5" id="KW-1185">Reference proteome</keyword>
<protein>
    <submittedName>
        <fullName evidence="4">Uncharacterized protein</fullName>
    </submittedName>
</protein>
<keyword evidence="1" id="KW-0547">Nucleotide-binding</keyword>
<feature type="region of interest" description="Disordered" evidence="3">
    <location>
        <begin position="63"/>
        <end position="112"/>
    </location>
</feature>
<evidence type="ECO:0000313" key="5">
    <source>
        <dbReference type="Proteomes" id="UP000315017"/>
    </source>
</evidence>
<dbReference type="InterPro" id="IPR050445">
    <property type="entry name" value="Bact_polysacc_biosynth/exp"/>
</dbReference>
<name>A0A517YLV8_9BACT</name>
<dbReference type="PANTHER" id="PTHR32309:SF13">
    <property type="entry name" value="FERRIC ENTEROBACTIN TRANSPORT PROTEIN FEPE"/>
    <property type="match status" value="1"/>
</dbReference>
<dbReference type="InterPro" id="IPR027417">
    <property type="entry name" value="P-loop_NTPase"/>
</dbReference>
<accession>A0A517YLV8</accession>
<dbReference type="GO" id="GO:0004713">
    <property type="term" value="F:protein tyrosine kinase activity"/>
    <property type="evidence" value="ECO:0007669"/>
    <property type="project" value="TreeGrafter"/>
</dbReference>
<dbReference type="SUPFAM" id="SSF52540">
    <property type="entry name" value="P-loop containing nucleoside triphosphate hydrolases"/>
    <property type="match status" value="1"/>
</dbReference>
<keyword evidence="2" id="KW-0067">ATP-binding</keyword>
<dbReference type="InterPro" id="IPR033756">
    <property type="entry name" value="YlxH/NBP35"/>
</dbReference>
<dbReference type="Gene3D" id="3.40.50.300">
    <property type="entry name" value="P-loop containing nucleotide triphosphate hydrolases"/>
    <property type="match status" value="1"/>
</dbReference>
<feature type="compositionally biased region" description="Polar residues" evidence="3">
    <location>
        <begin position="25"/>
        <end position="34"/>
    </location>
</feature>
<dbReference type="AlphaFoldDB" id="A0A517YLV8"/>